<proteinExistence type="predicted"/>
<reference evidence="3" key="1">
    <citation type="submission" date="2015-04" db="UniProtKB">
        <authorList>
            <consortium name="EnsemblPlants"/>
        </authorList>
    </citation>
    <scope>IDENTIFICATION</scope>
</reference>
<reference evidence="3" key="2">
    <citation type="submission" date="2018-05" db="EMBL/GenBank/DDBJ databases">
        <title>OmerRS3 (Oryza meridionalis Reference Sequence Version 3).</title>
        <authorList>
            <person name="Zhang J."/>
            <person name="Kudrna D."/>
            <person name="Lee S."/>
            <person name="Talag J."/>
            <person name="Welchert J."/>
            <person name="Wing R.A."/>
        </authorList>
    </citation>
    <scope>NUCLEOTIDE SEQUENCE [LARGE SCALE GENOMIC DNA]</scope>
    <source>
        <strain evidence="3">cv. OR44</strain>
    </source>
</reference>
<sequence length="607" mass="67122">MAEGEGEGGEKKSQRRRLRAACLPRPGCFTVSAADEGPSGSGGGGGGGGGSRPAPTHLVVTVNGIVGSAENWRYAAKHFIKKHPEDVVVHCSGCNGAARTFDGVDVMGTRLAEERRPELQKISFVAHSLGGLIARYAIALLYKSATEIDSHEEHEKQVTDVSSNQLIDRGKIAGLEPINFITFATPHLGTRSHKQIPLLRGSYKLEKMAYRISWIAGRSGKHLFLKDIEDGKPPLLLQMVTDYGRLCVLSSVVLLTQTSVTIRLSTLTTSSVIVGWRTSSMRHQHELPKPQNFINHVKYPHVVYVEKPKVQDTDFSDSMIYQAKNTSEMEELMLKGLNRIPWERVDVSFKKSRQRIFAHSTIQVKTYFFNSDGADCMAHQIGNLLEIYWGKEATTPTKMLCYLPDYSRFVHSLELAMEFLLLCSSSLLLLLLSSHGLQSTEGGELHHHQIKEPPPEVEQTGGKGWAAMSETLIGSRPPRCEGKCAPCGRCEAVQVPVAPRAGRLRAFFFRADDDDESSTNYKPLNWKCRDSENDSEAIASAPLLKFSTKNACVTNSTGTRFSNGHCIQLGCYHMQINLCLPPWVQENDSPESPLNTLPKRGHPRTTV</sequence>
<dbReference type="SUPFAM" id="SSF53474">
    <property type="entry name" value="alpha/beta-Hydrolases"/>
    <property type="match status" value="1"/>
</dbReference>
<dbReference type="InterPro" id="IPR044294">
    <property type="entry name" value="Lipase-like"/>
</dbReference>
<dbReference type="PANTHER" id="PTHR12482:SF41">
    <property type="entry name" value="ALPHA_BETA-HYDROLASES SUPERFAMILY PROTEIN"/>
    <property type="match status" value="1"/>
</dbReference>
<evidence type="ECO:0000256" key="1">
    <source>
        <dbReference type="SAM" id="MobiDB-lite"/>
    </source>
</evidence>
<dbReference type="Proteomes" id="UP000008021">
    <property type="component" value="Chromosome 3"/>
</dbReference>
<dbReference type="PANTHER" id="PTHR12482">
    <property type="entry name" value="LIPASE ROG1-RELATED-RELATED"/>
    <property type="match status" value="1"/>
</dbReference>
<dbReference type="InterPro" id="IPR007751">
    <property type="entry name" value="DUF676_lipase-like"/>
</dbReference>
<feature type="region of interest" description="Disordered" evidence="1">
    <location>
        <begin position="443"/>
        <end position="462"/>
    </location>
</feature>
<evidence type="ECO:0000259" key="2">
    <source>
        <dbReference type="Pfam" id="PF05057"/>
    </source>
</evidence>
<feature type="compositionally biased region" description="Basic and acidic residues" evidence="1">
    <location>
        <begin position="443"/>
        <end position="454"/>
    </location>
</feature>
<dbReference type="InterPro" id="IPR029058">
    <property type="entry name" value="AB_hydrolase_fold"/>
</dbReference>
<feature type="domain" description="DUF676" evidence="2">
    <location>
        <begin position="55"/>
        <end position="250"/>
    </location>
</feature>
<dbReference type="Pfam" id="PF05057">
    <property type="entry name" value="DUF676"/>
    <property type="match status" value="1"/>
</dbReference>
<protein>
    <recommendedName>
        <fullName evidence="2">DUF676 domain-containing protein</fullName>
    </recommendedName>
</protein>
<dbReference type="AlphaFoldDB" id="A0A0E0D601"/>
<dbReference type="EnsemblPlants" id="OMERI03G29410.1">
    <property type="protein sequence ID" value="OMERI03G29410.1"/>
    <property type="gene ID" value="OMERI03G29410"/>
</dbReference>
<keyword evidence="4" id="KW-1185">Reference proteome</keyword>
<name>A0A0E0D601_9ORYZ</name>
<feature type="compositionally biased region" description="Gly residues" evidence="1">
    <location>
        <begin position="39"/>
        <end position="51"/>
    </location>
</feature>
<accession>A0A0E0D601</accession>
<evidence type="ECO:0000313" key="3">
    <source>
        <dbReference type="EnsemblPlants" id="OMERI03G29410.1"/>
    </source>
</evidence>
<dbReference type="HOGENOM" id="CLU_470436_0_0_1"/>
<dbReference type="Pfam" id="PF17181">
    <property type="entry name" value="EPF"/>
    <property type="match status" value="1"/>
</dbReference>
<dbReference type="Gramene" id="OMERI03G29410.1">
    <property type="protein sequence ID" value="OMERI03G29410.1"/>
    <property type="gene ID" value="OMERI03G29410"/>
</dbReference>
<evidence type="ECO:0000313" key="4">
    <source>
        <dbReference type="Proteomes" id="UP000008021"/>
    </source>
</evidence>
<dbReference type="Gene3D" id="3.40.50.1820">
    <property type="entry name" value="alpha/beta hydrolase"/>
    <property type="match status" value="1"/>
</dbReference>
<feature type="region of interest" description="Disordered" evidence="1">
    <location>
        <begin position="33"/>
        <end position="55"/>
    </location>
</feature>
<organism evidence="3">
    <name type="scientific">Oryza meridionalis</name>
    <dbReference type="NCBI Taxonomy" id="40149"/>
    <lineage>
        <taxon>Eukaryota</taxon>
        <taxon>Viridiplantae</taxon>
        <taxon>Streptophyta</taxon>
        <taxon>Embryophyta</taxon>
        <taxon>Tracheophyta</taxon>
        <taxon>Spermatophyta</taxon>
        <taxon>Magnoliopsida</taxon>
        <taxon>Liliopsida</taxon>
        <taxon>Poales</taxon>
        <taxon>Poaceae</taxon>
        <taxon>BOP clade</taxon>
        <taxon>Oryzoideae</taxon>
        <taxon>Oryzeae</taxon>
        <taxon>Oryzinae</taxon>
        <taxon>Oryza</taxon>
    </lineage>
</organism>